<organism evidence="2 3">
    <name type="scientific">Mycena rosella</name>
    <name type="common">Pink bonnet</name>
    <name type="synonym">Agaricus rosellus</name>
    <dbReference type="NCBI Taxonomy" id="1033263"/>
    <lineage>
        <taxon>Eukaryota</taxon>
        <taxon>Fungi</taxon>
        <taxon>Dikarya</taxon>
        <taxon>Basidiomycota</taxon>
        <taxon>Agaricomycotina</taxon>
        <taxon>Agaricomycetes</taxon>
        <taxon>Agaricomycetidae</taxon>
        <taxon>Agaricales</taxon>
        <taxon>Marasmiineae</taxon>
        <taxon>Mycenaceae</taxon>
        <taxon>Mycena</taxon>
    </lineage>
</organism>
<sequence length="396" mass="45970">MPDQRLAQLYQYQEVLSKFRSPTMAAGVLEQFEEFWRDHYSWLKDCGYLLRPRYSPGWSAPWLTDGTGKFPIEFEESVTPNSAAVLDATRISDGSYVMLKRCDPLKTSDFAGVIPEVEMFRTLSSEPLASDPRNRCIRQIEILRPPQANSEEVLIVMPLLYLWKEFPFSTIGEAVDFLTQIFEGLQFMHNNNIWHGDCKYNSIMMDAIPILRDFPHPWEADKVRDFSREPRSPRSRTQHPVRYYWIDFDLSGVYDPSAGPPLVDTGYGGNRQVPEWAFPDQQCNPFAVDIWCLGHMIREQFTEGFGLVGEDKIEGFEFLHKLVADMCNEDPAQRPTIDDVVNRFSDIRTGLGQWKLRSRFTPTYKRPSVMEAIRSVRHWARQFYFMARQLPAIPSP</sequence>
<dbReference type="InterPro" id="IPR000719">
    <property type="entry name" value="Prot_kinase_dom"/>
</dbReference>
<dbReference type="AlphaFoldDB" id="A0AAD7CSM3"/>
<proteinExistence type="predicted"/>
<dbReference type="GO" id="GO:0005524">
    <property type="term" value="F:ATP binding"/>
    <property type="evidence" value="ECO:0007669"/>
    <property type="project" value="InterPro"/>
</dbReference>
<dbReference type="GO" id="GO:0004672">
    <property type="term" value="F:protein kinase activity"/>
    <property type="evidence" value="ECO:0007669"/>
    <property type="project" value="InterPro"/>
</dbReference>
<dbReference type="EMBL" id="JARKIE010000284">
    <property type="protein sequence ID" value="KAJ7658019.1"/>
    <property type="molecule type" value="Genomic_DNA"/>
</dbReference>
<name>A0AAD7CSM3_MYCRO</name>
<reference evidence="2" key="1">
    <citation type="submission" date="2023-03" db="EMBL/GenBank/DDBJ databases">
        <title>Massive genome expansion in bonnet fungi (Mycena s.s.) driven by repeated elements and novel gene families across ecological guilds.</title>
        <authorList>
            <consortium name="Lawrence Berkeley National Laboratory"/>
            <person name="Harder C.B."/>
            <person name="Miyauchi S."/>
            <person name="Viragh M."/>
            <person name="Kuo A."/>
            <person name="Thoen E."/>
            <person name="Andreopoulos B."/>
            <person name="Lu D."/>
            <person name="Skrede I."/>
            <person name="Drula E."/>
            <person name="Henrissat B."/>
            <person name="Morin E."/>
            <person name="Kohler A."/>
            <person name="Barry K."/>
            <person name="LaButti K."/>
            <person name="Morin E."/>
            <person name="Salamov A."/>
            <person name="Lipzen A."/>
            <person name="Mereny Z."/>
            <person name="Hegedus B."/>
            <person name="Baldrian P."/>
            <person name="Stursova M."/>
            <person name="Weitz H."/>
            <person name="Taylor A."/>
            <person name="Grigoriev I.V."/>
            <person name="Nagy L.G."/>
            <person name="Martin F."/>
            <person name="Kauserud H."/>
        </authorList>
    </citation>
    <scope>NUCLEOTIDE SEQUENCE</scope>
    <source>
        <strain evidence="2">CBHHK067</strain>
    </source>
</reference>
<accession>A0AAD7CSM3</accession>
<evidence type="ECO:0000313" key="2">
    <source>
        <dbReference type="EMBL" id="KAJ7658019.1"/>
    </source>
</evidence>
<dbReference type="Gene3D" id="1.10.510.10">
    <property type="entry name" value="Transferase(Phosphotransferase) domain 1"/>
    <property type="match status" value="1"/>
</dbReference>
<feature type="domain" description="Protein kinase" evidence="1">
    <location>
        <begin position="59"/>
        <end position="384"/>
    </location>
</feature>
<keyword evidence="3" id="KW-1185">Reference proteome</keyword>
<keyword evidence="2" id="KW-0808">Transferase</keyword>
<evidence type="ECO:0000259" key="1">
    <source>
        <dbReference type="PROSITE" id="PS50011"/>
    </source>
</evidence>
<gene>
    <name evidence="2" type="ORF">B0H17DRAFT_1097431</name>
</gene>
<protein>
    <submittedName>
        <fullName evidence="2">Kinase-like domain-containing protein</fullName>
    </submittedName>
</protein>
<comment type="caution">
    <text evidence="2">The sequence shown here is derived from an EMBL/GenBank/DDBJ whole genome shotgun (WGS) entry which is preliminary data.</text>
</comment>
<dbReference type="Proteomes" id="UP001221757">
    <property type="component" value="Unassembled WGS sequence"/>
</dbReference>
<evidence type="ECO:0000313" key="3">
    <source>
        <dbReference type="Proteomes" id="UP001221757"/>
    </source>
</evidence>
<keyword evidence="2" id="KW-0418">Kinase</keyword>
<dbReference type="SMART" id="SM00220">
    <property type="entry name" value="S_TKc"/>
    <property type="match status" value="1"/>
</dbReference>
<dbReference type="SUPFAM" id="SSF56112">
    <property type="entry name" value="Protein kinase-like (PK-like)"/>
    <property type="match status" value="1"/>
</dbReference>
<dbReference type="InterPro" id="IPR011009">
    <property type="entry name" value="Kinase-like_dom_sf"/>
</dbReference>
<dbReference type="PROSITE" id="PS50011">
    <property type="entry name" value="PROTEIN_KINASE_DOM"/>
    <property type="match status" value="1"/>
</dbReference>